<keyword evidence="6" id="KW-1185">Reference proteome</keyword>
<evidence type="ECO:0000256" key="2">
    <source>
        <dbReference type="ARBA" id="ARBA00008044"/>
    </source>
</evidence>
<dbReference type="Proteomes" id="UP000799772">
    <property type="component" value="Unassembled WGS sequence"/>
</dbReference>
<evidence type="ECO:0008006" key="7">
    <source>
        <dbReference type="Google" id="ProtNLM"/>
    </source>
</evidence>
<dbReference type="Pfam" id="PF09766">
    <property type="entry name" value="FmiP_Thoc5"/>
    <property type="match status" value="1"/>
</dbReference>
<evidence type="ECO:0000313" key="6">
    <source>
        <dbReference type="Proteomes" id="UP000799772"/>
    </source>
</evidence>
<keyword evidence="3" id="KW-0539">Nucleus</keyword>
<keyword evidence="4" id="KW-0175">Coiled coil</keyword>
<dbReference type="PANTHER" id="PTHR13375:SF3">
    <property type="entry name" value="THO COMPLEX SUBUNIT 5 HOMOLOG"/>
    <property type="match status" value="1"/>
</dbReference>
<reference evidence="5" key="1">
    <citation type="journal article" date="2020" name="Stud. Mycol.">
        <title>101 Dothideomycetes genomes: a test case for predicting lifestyles and emergence of pathogens.</title>
        <authorList>
            <person name="Haridas S."/>
            <person name="Albert R."/>
            <person name="Binder M."/>
            <person name="Bloem J."/>
            <person name="Labutti K."/>
            <person name="Salamov A."/>
            <person name="Andreopoulos B."/>
            <person name="Baker S."/>
            <person name="Barry K."/>
            <person name="Bills G."/>
            <person name="Bluhm B."/>
            <person name="Cannon C."/>
            <person name="Castanera R."/>
            <person name="Culley D."/>
            <person name="Daum C."/>
            <person name="Ezra D."/>
            <person name="Gonzalez J."/>
            <person name="Henrissat B."/>
            <person name="Kuo A."/>
            <person name="Liang C."/>
            <person name="Lipzen A."/>
            <person name="Lutzoni F."/>
            <person name="Magnuson J."/>
            <person name="Mondo S."/>
            <person name="Nolan M."/>
            <person name="Ohm R."/>
            <person name="Pangilinan J."/>
            <person name="Park H.-J."/>
            <person name="Ramirez L."/>
            <person name="Alfaro M."/>
            <person name="Sun H."/>
            <person name="Tritt A."/>
            <person name="Yoshinaga Y."/>
            <person name="Zwiers L.-H."/>
            <person name="Turgeon B."/>
            <person name="Goodwin S."/>
            <person name="Spatafora J."/>
            <person name="Crous P."/>
            <person name="Grigoriev I."/>
        </authorList>
    </citation>
    <scope>NUCLEOTIDE SEQUENCE</scope>
    <source>
        <strain evidence="5">CBS 133067</strain>
    </source>
</reference>
<organism evidence="5 6">
    <name type="scientific">Rhizodiscina lignyota</name>
    <dbReference type="NCBI Taxonomy" id="1504668"/>
    <lineage>
        <taxon>Eukaryota</taxon>
        <taxon>Fungi</taxon>
        <taxon>Dikarya</taxon>
        <taxon>Ascomycota</taxon>
        <taxon>Pezizomycotina</taxon>
        <taxon>Dothideomycetes</taxon>
        <taxon>Pleosporomycetidae</taxon>
        <taxon>Aulographales</taxon>
        <taxon>Rhizodiscinaceae</taxon>
        <taxon>Rhizodiscina</taxon>
    </lineage>
</organism>
<name>A0A9P4IGN7_9PEZI</name>
<dbReference type="OrthoDB" id="20582at2759"/>
<dbReference type="GO" id="GO:0003729">
    <property type="term" value="F:mRNA binding"/>
    <property type="evidence" value="ECO:0007669"/>
    <property type="project" value="TreeGrafter"/>
</dbReference>
<comment type="subcellular location">
    <subcellularLocation>
        <location evidence="1">Nucleus</location>
    </subcellularLocation>
</comment>
<evidence type="ECO:0000256" key="4">
    <source>
        <dbReference type="SAM" id="Coils"/>
    </source>
</evidence>
<dbReference type="PANTHER" id="PTHR13375">
    <property type="entry name" value="FMS INTERACTING PROTEIN"/>
    <property type="match status" value="1"/>
</dbReference>
<feature type="coiled-coil region" evidence="4">
    <location>
        <begin position="177"/>
        <end position="218"/>
    </location>
</feature>
<comment type="caution">
    <text evidence="5">The sequence shown here is derived from an EMBL/GenBank/DDBJ whole genome shotgun (WGS) entry which is preliminary data.</text>
</comment>
<gene>
    <name evidence="5" type="ORF">NA57DRAFT_76181</name>
</gene>
<evidence type="ECO:0000313" key="5">
    <source>
        <dbReference type="EMBL" id="KAF2098948.1"/>
    </source>
</evidence>
<evidence type="ECO:0000256" key="3">
    <source>
        <dbReference type="ARBA" id="ARBA00023242"/>
    </source>
</evidence>
<evidence type="ECO:0000256" key="1">
    <source>
        <dbReference type="ARBA" id="ARBA00004123"/>
    </source>
</evidence>
<sequence length="238" mass="27839">MANDSNTAAEEITGYSHPVSIETEGYSHPIIKDPQLISVMESAIRLQNEVFGLLDFLDAHPLPQGAQHPEDTKVEISYRHTAIHSHLAELRGKHRDVMLRVRRDKEETAKARLDVDVMRLELQNLIYEQEILKGEIEACKNYEHIYDKLPLIPIEQFLQLRPELDVEDEKILMMARIDHEYAERQKLEDERQALLKQKMELIAENNKRKEDLANLDKDLEKFIEAAQPIMQTFEKEYK</sequence>
<protein>
    <recommendedName>
        <fullName evidence="7">THO complex subunit 5</fullName>
    </recommendedName>
</protein>
<dbReference type="AlphaFoldDB" id="A0A9P4IGN7"/>
<dbReference type="GO" id="GO:0000445">
    <property type="term" value="C:THO complex part of transcription export complex"/>
    <property type="evidence" value="ECO:0007669"/>
    <property type="project" value="TreeGrafter"/>
</dbReference>
<dbReference type="InterPro" id="IPR019163">
    <property type="entry name" value="THO_Thoc5"/>
</dbReference>
<comment type="similarity">
    <text evidence="2">Belongs to the THOC5 family.</text>
</comment>
<accession>A0A9P4IGN7</accession>
<dbReference type="GO" id="GO:0006406">
    <property type="term" value="P:mRNA export from nucleus"/>
    <property type="evidence" value="ECO:0007669"/>
    <property type="project" value="TreeGrafter"/>
</dbReference>
<dbReference type="EMBL" id="ML978126">
    <property type="protein sequence ID" value="KAF2098948.1"/>
    <property type="molecule type" value="Genomic_DNA"/>
</dbReference>
<proteinExistence type="inferred from homology"/>